<dbReference type="KEGG" id="cmh:VO01_02490"/>
<feature type="region of interest" description="Disordered" evidence="1">
    <location>
        <begin position="29"/>
        <end position="86"/>
    </location>
</feature>
<evidence type="ECO:0000256" key="2">
    <source>
        <dbReference type="SAM" id="SignalP"/>
    </source>
</evidence>
<feature type="signal peptide" evidence="2">
    <location>
        <begin position="1"/>
        <end position="24"/>
    </location>
</feature>
<proteinExistence type="predicted"/>
<dbReference type="HOGENOM" id="CLU_2492270_0_0_11"/>
<evidence type="ECO:0000313" key="3">
    <source>
        <dbReference type="EMBL" id="AJW78139.1"/>
    </source>
</evidence>
<protein>
    <recommendedName>
        <fullName evidence="5">Secreted protein</fullName>
    </recommendedName>
</protein>
<evidence type="ECO:0000256" key="1">
    <source>
        <dbReference type="SAM" id="MobiDB-lite"/>
    </source>
</evidence>
<gene>
    <name evidence="3" type="ORF">VO01_02490</name>
</gene>
<name>A0A0D5CFS9_9MICO</name>
<feature type="chain" id="PRO_5039352610" description="Secreted protein" evidence="2">
    <location>
        <begin position="25"/>
        <end position="86"/>
    </location>
</feature>
<dbReference type="AlphaFoldDB" id="A0A0D5CFS9"/>
<accession>A0A0D5CFS9</accession>
<dbReference type="PATRIC" id="fig|33014.5.peg.523"/>
<feature type="compositionally biased region" description="Basic and acidic residues" evidence="1">
    <location>
        <begin position="41"/>
        <end position="62"/>
    </location>
</feature>
<evidence type="ECO:0000313" key="4">
    <source>
        <dbReference type="Proteomes" id="UP000032604"/>
    </source>
</evidence>
<organism evidence="3 4">
    <name type="scientific">Clavibacter michiganensis subsp. insidiosus</name>
    <dbReference type="NCBI Taxonomy" id="33014"/>
    <lineage>
        <taxon>Bacteria</taxon>
        <taxon>Bacillati</taxon>
        <taxon>Actinomycetota</taxon>
        <taxon>Actinomycetes</taxon>
        <taxon>Micrococcales</taxon>
        <taxon>Microbacteriaceae</taxon>
        <taxon>Clavibacter</taxon>
    </lineage>
</organism>
<dbReference type="EMBL" id="CP011043">
    <property type="protein sequence ID" value="AJW78139.1"/>
    <property type="molecule type" value="Genomic_DNA"/>
</dbReference>
<keyword evidence="2" id="KW-0732">Signal</keyword>
<evidence type="ECO:0008006" key="5">
    <source>
        <dbReference type="Google" id="ProtNLM"/>
    </source>
</evidence>
<reference evidence="3 4" key="1">
    <citation type="journal article" date="2015" name="Genome Announc.">
        <title>Complete Genome Sequence of Clavibacter michiganensis subsp. insidiosus R1-1 Using PacBio Single-Molecule Real-Time Technology.</title>
        <authorList>
            <person name="Lu Y."/>
            <person name="Samac D.A."/>
            <person name="Glazebrook J."/>
            <person name="Ishimaru C.A."/>
        </authorList>
    </citation>
    <scope>NUCLEOTIDE SEQUENCE [LARGE SCALE GENOMIC DNA]</scope>
    <source>
        <strain evidence="3 4">R1-1</strain>
    </source>
</reference>
<dbReference type="Proteomes" id="UP000032604">
    <property type="component" value="Chromosome"/>
</dbReference>
<sequence length="86" mass="8847">MTHATTAAAAAAALALGLVLTANGAVQADTRHMPTGSPEHVTVERTGGDLTTQERRHARTADARSGGRNHEQRPPHQGRICAGCAG</sequence>